<dbReference type="PANTHER" id="PTHR37563:SF2">
    <property type="entry name" value="PHYTANOYL-COA DIOXYGENASE FAMILY PROTEIN (AFU_ORTHOLOGUE AFUA_2G03330)"/>
    <property type="match status" value="1"/>
</dbReference>
<dbReference type="Gene3D" id="2.60.120.620">
    <property type="entry name" value="q2cbj1_9rhob like domain"/>
    <property type="match status" value="1"/>
</dbReference>
<accession>A0ABR0IZJ1</accession>
<keyword evidence="2" id="KW-1185">Reference proteome</keyword>
<evidence type="ECO:0000313" key="2">
    <source>
        <dbReference type="Proteomes" id="UP001345691"/>
    </source>
</evidence>
<dbReference type="SUPFAM" id="SSF51197">
    <property type="entry name" value="Clavaminate synthase-like"/>
    <property type="match status" value="1"/>
</dbReference>
<dbReference type="PANTHER" id="PTHR37563">
    <property type="entry name" value="PHYTANOYL-COA DIOXYGENASE FAMILY PROTEIN (AFU_ORTHOLOGUE AFUA_2G03330)"/>
    <property type="match status" value="1"/>
</dbReference>
<dbReference type="Proteomes" id="UP001345691">
    <property type="component" value="Unassembled WGS sequence"/>
</dbReference>
<evidence type="ECO:0000313" key="1">
    <source>
        <dbReference type="EMBL" id="KAK5052363.1"/>
    </source>
</evidence>
<dbReference type="Pfam" id="PF05721">
    <property type="entry name" value="PhyH"/>
    <property type="match status" value="1"/>
</dbReference>
<evidence type="ECO:0008006" key="3">
    <source>
        <dbReference type="Google" id="ProtNLM"/>
    </source>
</evidence>
<dbReference type="EMBL" id="JAVRRF010000030">
    <property type="protein sequence ID" value="KAK5052363.1"/>
    <property type="molecule type" value="Genomic_DNA"/>
</dbReference>
<comment type="caution">
    <text evidence="1">The sequence shown here is derived from an EMBL/GenBank/DDBJ whole genome shotgun (WGS) entry which is preliminary data.</text>
</comment>
<name>A0ABR0IZJ1_9EURO</name>
<protein>
    <recommendedName>
        <fullName evidence="3">Kanamycin B dioxygenase</fullName>
    </recommendedName>
</protein>
<proteinExistence type="predicted"/>
<gene>
    <name evidence="1" type="ORF">LTR69_009899</name>
</gene>
<organism evidence="1 2">
    <name type="scientific">Exophiala sideris</name>
    <dbReference type="NCBI Taxonomy" id="1016849"/>
    <lineage>
        <taxon>Eukaryota</taxon>
        <taxon>Fungi</taxon>
        <taxon>Dikarya</taxon>
        <taxon>Ascomycota</taxon>
        <taxon>Pezizomycotina</taxon>
        <taxon>Eurotiomycetes</taxon>
        <taxon>Chaetothyriomycetidae</taxon>
        <taxon>Chaetothyriales</taxon>
        <taxon>Herpotrichiellaceae</taxon>
        <taxon>Exophiala</taxon>
    </lineage>
</organism>
<reference evidence="1 2" key="1">
    <citation type="submission" date="2023-08" db="EMBL/GenBank/DDBJ databases">
        <title>Black Yeasts Isolated from many extreme environments.</title>
        <authorList>
            <person name="Coleine C."/>
            <person name="Stajich J.E."/>
            <person name="Selbmann L."/>
        </authorList>
    </citation>
    <scope>NUCLEOTIDE SEQUENCE [LARGE SCALE GENOMIC DNA]</scope>
    <source>
        <strain evidence="1 2">CCFEE 6328</strain>
    </source>
</reference>
<dbReference type="InterPro" id="IPR051961">
    <property type="entry name" value="Fungal_Metabolite_Diox"/>
</dbReference>
<dbReference type="InterPro" id="IPR008775">
    <property type="entry name" value="Phytyl_CoA_dOase-like"/>
</dbReference>
<sequence>MIATPQPQLVQITLSAKELETKQISSHNLQKAIEALHRDGICAITNAIDPAHLDKLNERMVKEAQILYDNPDTHRNFGPRTGNIQQEPVVEPGYVFDDIIANPWAVSITECMLGPNPHMRFYSANTAFKADSRQPVHVDVHFDFPKVPFGLCINVNLVDTSPENGATEIWLGSHMDTDPNSSDAPELSGDGVRRDLIEERREISPPLQPTLPKGSLIIRDFRLWHAGMPNHTDDPRVMLVTIHFPAWYRSNQRFSLPKSLKGKINWGRLVPCVEWVDEDYNYLQGRHDHDFSLLP</sequence>